<evidence type="ECO:0000313" key="15">
    <source>
        <dbReference type="Proteomes" id="UP000298654"/>
    </source>
</evidence>
<evidence type="ECO:0000256" key="9">
    <source>
        <dbReference type="ARBA" id="ARBA00023146"/>
    </source>
</evidence>
<dbReference type="OrthoDB" id="9800814at2"/>
<dbReference type="PIRSF" id="PIRSF001549">
    <property type="entry name" value="His-tRNA_synth"/>
    <property type="match status" value="1"/>
</dbReference>
<dbReference type="SUPFAM" id="SSF52954">
    <property type="entry name" value="Class II aaRS ABD-related"/>
    <property type="match status" value="1"/>
</dbReference>
<dbReference type="InterPro" id="IPR004516">
    <property type="entry name" value="HisRS/HisZ"/>
</dbReference>
<evidence type="ECO:0000256" key="1">
    <source>
        <dbReference type="ARBA" id="ARBA00004496"/>
    </source>
</evidence>
<protein>
    <recommendedName>
        <fullName evidence="11">Histidine--tRNA ligase</fullName>
        <ecNumber evidence="11">6.1.1.21</ecNumber>
    </recommendedName>
    <alternativeName>
        <fullName evidence="11">Histidyl-tRNA synthetase</fullName>
        <shortName evidence="11">HisRS</shortName>
    </alternativeName>
</protein>
<sequence length="427" mass="50780">MNKEIQSIRGMHDYFSQELQIWNYLEIIFKEVLTSYCYLEIRLPLIEKTEIFKRAIGNITDVVEKEMYSFKDKKGNSLTLRPEGTVGCVRALIQNNLLNTKNHKFWYLGPMFRYERPQKGRYRQFHQLGVEVFGLDKEDIDLEMILLTNRLWKRIGIDSYLTLEINSIGSRIDRIKYKKELVLFLEKYRYLLDEDCKRRLYTNPLRILDTKNIEIQKILNQAPLLEEYVNISAYNHFKNLCKMISSYGIKYQHNKKLVRGLDYYNNTVFEWKSNKIGTQNAICAGGRYDYLVEEMGGQKTPAIGFAIGIERLVLLMQELNIFSEKVENIHIYIIFIGEHNKFYAVNLSEEIRDLYPKLKIFINFFNQNLKKKIRHAINSSSEIIILIGDKEIKNGFFLIKDIKKKEEYFLLKNELLSKIKNYFKHIN</sequence>
<evidence type="ECO:0000256" key="12">
    <source>
        <dbReference type="PIRSR" id="PIRSR001549-1"/>
    </source>
</evidence>
<gene>
    <name evidence="11" type="primary">hisS</name>
    <name evidence="14" type="ORF">D9V59_01440</name>
</gene>
<keyword evidence="9 11" id="KW-0030">Aminoacyl-tRNA synthetase</keyword>
<evidence type="ECO:0000256" key="3">
    <source>
        <dbReference type="ARBA" id="ARBA00011738"/>
    </source>
</evidence>
<comment type="subunit">
    <text evidence="3 11">Homodimer.</text>
</comment>
<reference evidence="14 15" key="1">
    <citation type="submission" date="2018-12" db="EMBL/GenBank/DDBJ databases">
        <authorList>
            <person name="Chong R.A."/>
        </authorList>
    </citation>
    <scope>NUCLEOTIDE SEQUENCE [LARGE SCALE GENOMIC DNA]</scope>
    <source>
        <strain evidence="14 15">Aar</strain>
    </source>
</reference>
<feature type="domain" description="Aminoacyl-transfer RNA synthetases class-II family profile" evidence="13">
    <location>
        <begin position="1"/>
        <end position="356"/>
    </location>
</feature>
<dbReference type="RefSeq" id="WP_158364398.1">
    <property type="nucleotide sequence ID" value="NZ_CP034900.1"/>
</dbReference>
<evidence type="ECO:0000256" key="5">
    <source>
        <dbReference type="ARBA" id="ARBA00022598"/>
    </source>
</evidence>
<dbReference type="FunFam" id="3.30.930.10:FF:000005">
    <property type="entry name" value="Histidine--tRNA ligase"/>
    <property type="match status" value="1"/>
</dbReference>
<dbReference type="EMBL" id="CP034900">
    <property type="protein sequence ID" value="QCI15963.1"/>
    <property type="molecule type" value="Genomic_DNA"/>
</dbReference>
<dbReference type="HAMAP" id="MF_00127">
    <property type="entry name" value="His_tRNA_synth"/>
    <property type="match status" value="1"/>
</dbReference>
<reference evidence="14 15" key="2">
    <citation type="submission" date="2019-05" db="EMBL/GenBank/DDBJ databases">
        <title>Genome evolution of the obligate endosymbiont Buchnera aphidicola.</title>
        <authorList>
            <person name="Moran N.A."/>
        </authorList>
    </citation>
    <scope>NUCLEOTIDE SEQUENCE [LARGE SCALE GENOMIC DNA]</scope>
    <source>
        <strain evidence="14 15">Aar</strain>
    </source>
</reference>
<evidence type="ECO:0000256" key="6">
    <source>
        <dbReference type="ARBA" id="ARBA00022741"/>
    </source>
</evidence>
<dbReference type="GO" id="GO:0006427">
    <property type="term" value="P:histidyl-tRNA aminoacylation"/>
    <property type="evidence" value="ECO:0007669"/>
    <property type="project" value="UniProtKB-UniRule"/>
</dbReference>
<keyword evidence="8 11" id="KW-0648">Protein biosynthesis</keyword>
<dbReference type="InterPro" id="IPR015807">
    <property type="entry name" value="His-tRNA-ligase"/>
</dbReference>
<evidence type="ECO:0000313" key="14">
    <source>
        <dbReference type="EMBL" id="QCI15963.1"/>
    </source>
</evidence>
<feature type="binding site" evidence="12">
    <location>
        <position position="131"/>
    </location>
    <ligand>
        <name>L-histidine</name>
        <dbReference type="ChEBI" id="CHEBI:57595"/>
    </ligand>
</feature>
<dbReference type="GO" id="GO:0005737">
    <property type="term" value="C:cytoplasm"/>
    <property type="evidence" value="ECO:0007669"/>
    <property type="project" value="UniProtKB-SubCell"/>
</dbReference>
<organism evidence="14 15">
    <name type="scientific">Buchnera aphidicola</name>
    <name type="common">Artemisaphis artemisicola</name>
    <dbReference type="NCBI Taxonomy" id="1241836"/>
    <lineage>
        <taxon>Bacteria</taxon>
        <taxon>Pseudomonadati</taxon>
        <taxon>Pseudomonadota</taxon>
        <taxon>Gammaproteobacteria</taxon>
        <taxon>Enterobacterales</taxon>
        <taxon>Erwiniaceae</taxon>
        <taxon>Buchnera</taxon>
    </lineage>
</organism>
<feature type="binding site" evidence="12">
    <location>
        <position position="259"/>
    </location>
    <ligand>
        <name>L-histidine</name>
        <dbReference type="ChEBI" id="CHEBI:57595"/>
    </ligand>
</feature>
<evidence type="ECO:0000259" key="13">
    <source>
        <dbReference type="PROSITE" id="PS50862"/>
    </source>
</evidence>
<dbReference type="GO" id="GO:0005524">
    <property type="term" value="F:ATP binding"/>
    <property type="evidence" value="ECO:0007669"/>
    <property type="project" value="UniProtKB-UniRule"/>
</dbReference>
<dbReference type="InterPro" id="IPR036621">
    <property type="entry name" value="Anticodon-bd_dom_sf"/>
</dbReference>
<keyword evidence="4 11" id="KW-0963">Cytoplasm</keyword>
<keyword evidence="5 11" id="KW-0436">Ligase</keyword>
<dbReference type="InterPro" id="IPR004154">
    <property type="entry name" value="Anticodon-bd"/>
</dbReference>
<dbReference type="AlphaFoldDB" id="A0A4D6XIG0"/>
<feature type="binding site" evidence="12">
    <location>
        <begin position="83"/>
        <end position="85"/>
    </location>
    <ligand>
        <name>L-histidine</name>
        <dbReference type="ChEBI" id="CHEBI:57595"/>
    </ligand>
</feature>
<dbReference type="Proteomes" id="UP000298654">
    <property type="component" value="Chromosome"/>
</dbReference>
<evidence type="ECO:0000256" key="10">
    <source>
        <dbReference type="ARBA" id="ARBA00047639"/>
    </source>
</evidence>
<comment type="subcellular location">
    <subcellularLocation>
        <location evidence="1 11">Cytoplasm</location>
    </subcellularLocation>
</comment>
<dbReference type="CDD" id="cd00773">
    <property type="entry name" value="HisRS-like_core"/>
    <property type="match status" value="1"/>
</dbReference>
<dbReference type="PROSITE" id="PS50862">
    <property type="entry name" value="AA_TRNA_LIGASE_II"/>
    <property type="match status" value="1"/>
</dbReference>
<accession>A0A4D6XIG0</accession>
<dbReference type="InterPro" id="IPR041715">
    <property type="entry name" value="HisRS-like_core"/>
</dbReference>
<feature type="binding site" evidence="12">
    <location>
        <position position="127"/>
    </location>
    <ligand>
        <name>L-histidine</name>
        <dbReference type="ChEBI" id="CHEBI:57595"/>
    </ligand>
</feature>
<keyword evidence="7 11" id="KW-0067">ATP-binding</keyword>
<evidence type="ECO:0000256" key="2">
    <source>
        <dbReference type="ARBA" id="ARBA00008226"/>
    </source>
</evidence>
<dbReference type="InterPro" id="IPR006195">
    <property type="entry name" value="aa-tRNA-synth_II"/>
</dbReference>
<keyword evidence="6 11" id="KW-0547">Nucleotide-binding</keyword>
<dbReference type="Pfam" id="PF03129">
    <property type="entry name" value="HGTP_anticodon"/>
    <property type="match status" value="1"/>
</dbReference>
<dbReference type="GO" id="GO:0004821">
    <property type="term" value="F:histidine-tRNA ligase activity"/>
    <property type="evidence" value="ECO:0007669"/>
    <property type="project" value="UniProtKB-UniRule"/>
</dbReference>
<feature type="binding site" evidence="12">
    <location>
        <position position="113"/>
    </location>
    <ligand>
        <name>L-histidine</name>
        <dbReference type="ChEBI" id="CHEBI:57595"/>
    </ligand>
</feature>
<dbReference type="SUPFAM" id="SSF55681">
    <property type="entry name" value="Class II aaRS and biotin synthetases"/>
    <property type="match status" value="1"/>
</dbReference>
<evidence type="ECO:0000256" key="8">
    <source>
        <dbReference type="ARBA" id="ARBA00022917"/>
    </source>
</evidence>
<dbReference type="Pfam" id="PF13393">
    <property type="entry name" value="tRNA-synt_His"/>
    <property type="match status" value="1"/>
</dbReference>
<dbReference type="PANTHER" id="PTHR43707:SF1">
    <property type="entry name" value="HISTIDINE--TRNA LIGASE, MITOCHONDRIAL-RELATED"/>
    <property type="match status" value="1"/>
</dbReference>
<dbReference type="NCBIfam" id="TIGR00442">
    <property type="entry name" value="hisS"/>
    <property type="match status" value="1"/>
</dbReference>
<comment type="catalytic activity">
    <reaction evidence="10 11">
        <text>tRNA(His) + L-histidine + ATP = L-histidyl-tRNA(His) + AMP + diphosphate + H(+)</text>
        <dbReference type="Rhea" id="RHEA:17313"/>
        <dbReference type="Rhea" id="RHEA-COMP:9665"/>
        <dbReference type="Rhea" id="RHEA-COMP:9689"/>
        <dbReference type="ChEBI" id="CHEBI:15378"/>
        <dbReference type="ChEBI" id="CHEBI:30616"/>
        <dbReference type="ChEBI" id="CHEBI:33019"/>
        <dbReference type="ChEBI" id="CHEBI:57595"/>
        <dbReference type="ChEBI" id="CHEBI:78442"/>
        <dbReference type="ChEBI" id="CHEBI:78527"/>
        <dbReference type="ChEBI" id="CHEBI:456215"/>
        <dbReference type="EC" id="6.1.1.21"/>
    </reaction>
</comment>
<dbReference type="PANTHER" id="PTHR43707">
    <property type="entry name" value="HISTIDYL-TRNA SYNTHETASE"/>
    <property type="match status" value="1"/>
</dbReference>
<feature type="binding site" evidence="12">
    <location>
        <begin position="263"/>
        <end position="264"/>
    </location>
    <ligand>
        <name>L-histidine</name>
        <dbReference type="ChEBI" id="CHEBI:57595"/>
    </ligand>
</feature>
<dbReference type="Gene3D" id="3.30.930.10">
    <property type="entry name" value="Bira Bifunctional Protein, Domain 2"/>
    <property type="match status" value="1"/>
</dbReference>
<dbReference type="EC" id="6.1.1.21" evidence="11"/>
<dbReference type="Gene3D" id="3.40.50.800">
    <property type="entry name" value="Anticodon-binding domain"/>
    <property type="match status" value="1"/>
</dbReference>
<evidence type="ECO:0000256" key="11">
    <source>
        <dbReference type="HAMAP-Rule" id="MF_00127"/>
    </source>
</evidence>
<proteinExistence type="inferred from homology"/>
<evidence type="ECO:0000256" key="7">
    <source>
        <dbReference type="ARBA" id="ARBA00022840"/>
    </source>
</evidence>
<evidence type="ECO:0000256" key="4">
    <source>
        <dbReference type="ARBA" id="ARBA00022490"/>
    </source>
</evidence>
<name>A0A4D6XIG0_9GAMM</name>
<comment type="similarity">
    <text evidence="2 11">Belongs to the class-II aminoacyl-tRNA synthetase family.</text>
</comment>
<dbReference type="InterPro" id="IPR045864">
    <property type="entry name" value="aa-tRNA-synth_II/BPL/LPL"/>
</dbReference>